<organism evidence="2 3">
    <name type="scientific">Staphylococcus schweitzeri</name>
    <dbReference type="NCBI Taxonomy" id="1654388"/>
    <lineage>
        <taxon>Bacteria</taxon>
        <taxon>Bacillati</taxon>
        <taxon>Bacillota</taxon>
        <taxon>Bacilli</taxon>
        <taxon>Bacillales</taxon>
        <taxon>Staphylococcaceae</taxon>
        <taxon>Staphylococcus</taxon>
    </lineage>
</organism>
<dbReference type="GO" id="GO:0008934">
    <property type="term" value="F:inositol monophosphate 1-phosphatase activity"/>
    <property type="evidence" value="ECO:0007669"/>
    <property type="project" value="TreeGrafter"/>
</dbReference>
<keyword evidence="1" id="KW-0460">Magnesium</keyword>
<dbReference type="GO" id="GO:0007165">
    <property type="term" value="P:signal transduction"/>
    <property type="evidence" value="ECO:0007669"/>
    <property type="project" value="TreeGrafter"/>
</dbReference>
<proteinExistence type="predicted"/>
<feature type="binding site" evidence="1">
    <location>
        <position position="70"/>
    </location>
    <ligand>
        <name>Mg(2+)</name>
        <dbReference type="ChEBI" id="CHEBI:18420"/>
        <label>1</label>
        <note>catalytic</note>
    </ligand>
</feature>
<accession>A0A077UGJ1</accession>
<evidence type="ECO:0000313" key="2">
    <source>
        <dbReference type="EMBL" id="CDR27591.1"/>
    </source>
</evidence>
<keyword evidence="2" id="KW-0378">Hydrolase</keyword>
<dbReference type="CDD" id="cd01637">
    <property type="entry name" value="IMPase_like"/>
    <property type="match status" value="1"/>
</dbReference>
<dbReference type="InterPro" id="IPR000760">
    <property type="entry name" value="Inositol_monophosphatase-like"/>
</dbReference>
<sequence>MTDKTLQQIDTLICSWLKQIDNVIPQLINEMTTETKRHRFDLVTNVDKQIQQQFQTFLCTHFPEHELLAEEKSNDKITKDIKNLWIMDPIDGTANLVKQQEDYCIILAYFVEGTPMLSYIYDYPHKQLYKAIRGVGAFNNDLKLKAPEPIPLKDAIVSFNAQVMNMETVQDLFNASFSYRLVGACGLDSIRVAKGQFGAHINTNPKPWDIAAQFLFAELLNLKMTSLNGDKIDYLKGGPFIISNMACHQKILEILNTNGGYKKLNSHV</sequence>
<gene>
    <name evidence="2" type="primary">suhB_1</name>
    <name evidence="2" type="ORF">ERS140147_00696</name>
</gene>
<name>A0A077UGJ1_9STAP</name>
<feature type="binding site" evidence="1">
    <location>
        <position position="88"/>
    </location>
    <ligand>
        <name>Mg(2+)</name>
        <dbReference type="ChEBI" id="CHEBI:18420"/>
        <label>1</label>
        <note>catalytic</note>
    </ligand>
</feature>
<dbReference type="Gene3D" id="3.30.540.10">
    <property type="entry name" value="Fructose-1,6-Bisphosphatase, subunit A, domain 1"/>
    <property type="match status" value="1"/>
</dbReference>
<feature type="binding site" evidence="1">
    <location>
        <position position="91"/>
    </location>
    <ligand>
        <name>Mg(2+)</name>
        <dbReference type="ChEBI" id="CHEBI:18420"/>
        <label>1</label>
        <note>catalytic</note>
    </ligand>
</feature>
<dbReference type="PANTHER" id="PTHR20854:SF4">
    <property type="entry name" value="INOSITOL-1-MONOPHOSPHATASE-RELATED"/>
    <property type="match status" value="1"/>
</dbReference>
<dbReference type="AlphaFoldDB" id="A0A077UGJ1"/>
<dbReference type="PANTHER" id="PTHR20854">
    <property type="entry name" value="INOSITOL MONOPHOSPHATASE"/>
    <property type="match status" value="1"/>
</dbReference>
<dbReference type="Proteomes" id="UP000044616">
    <property type="component" value="Unassembled WGS sequence"/>
</dbReference>
<dbReference type="EC" id="3.1.3.25" evidence="2"/>
<keyword evidence="1" id="KW-0479">Metal-binding</keyword>
<dbReference type="GO" id="GO:0006020">
    <property type="term" value="P:inositol metabolic process"/>
    <property type="evidence" value="ECO:0007669"/>
    <property type="project" value="TreeGrafter"/>
</dbReference>
<dbReference type="PRINTS" id="PR00377">
    <property type="entry name" value="IMPHPHTASES"/>
</dbReference>
<dbReference type="Pfam" id="PF00459">
    <property type="entry name" value="Inositol_P"/>
    <property type="match status" value="1"/>
</dbReference>
<reference evidence="2 3" key="1">
    <citation type="submission" date="2014-05" db="EMBL/GenBank/DDBJ databases">
        <authorList>
            <person name="Aslett A.Martin."/>
            <person name="De Silva Nishadi"/>
        </authorList>
    </citation>
    <scope>NUCLEOTIDE SEQUENCE [LARGE SCALE GENOMIC DNA]</scope>
</reference>
<protein>
    <submittedName>
        <fullName evidence="2">Inositol monophosphatase family protein</fullName>
        <ecNumber evidence="2">3.1.3.25</ecNumber>
    </submittedName>
</protein>
<feature type="binding site" evidence="1">
    <location>
        <position position="209"/>
    </location>
    <ligand>
        <name>Mg(2+)</name>
        <dbReference type="ChEBI" id="CHEBI:18420"/>
        <label>1</label>
        <note>catalytic</note>
    </ligand>
</feature>
<comment type="cofactor">
    <cofactor evidence="1">
        <name>Mg(2+)</name>
        <dbReference type="ChEBI" id="CHEBI:18420"/>
    </cofactor>
</comment>
<dbReference type="EMBL" id="CCEH01000004">
    <property type="protein sequence ID" value="CDR27591.1"/>
    <property type="molecule type" value="Genomic_DNA"/>
</dbReference>
<dbReference type="GO" id="GO:0046872">
    <property type="term" value="F:metal ion binding"/>
    <property type="evidence" value="ECO:0007669"/>
    <property type="project" value="UniProtKB-KW"/>
</dbReference>
<evidence type="ECO:0000256" key="1">
    <source>
        <dbReference type="PIRSR" id="PIRSR600760-2"/>
    </source>
</evidence>
<evidence type="ECO:0000313" key="3">
    <source>
        <dbReference type="Proteomes" id="UP000044616"/>
    </source>
</evidence>
<dbReference type="Gene3D" id="3.40.190.80">
    <property type="match status" value="1"/>
</dbReference>
<dbReference type="RefSeq" id="WP_047529698.1">
    <property type="nucleotide sequence ID" value="NZ_CCEH01000004.1"/>
</dbReference>
<feature type="binding site" evidence="1">
    <location>
        <position position="90"/>
    </location>
    <ligand>
        <name>Mg(2+)</name>
        <dbReference type="ChEBI" id="CHEBI:18420"/>
        <label>2</label>
    </ligand>
</feature>
<dbReference type="SUPFAM" id="SSF56655">
    <property type="entry name" value="Carbohydrate phosphatase"/>
    <property type="match status" value="1"/>
</dbReference>